<sequence>MAVVVNNIKILLIGCAVFLCGFSFADVGEEDSGALRIETETEEYSADIYLGNTADRKPSQLRLPFPDSISAFKTSPQEKKGFLSLLHEKELPDCYREARKKLGAFSSKGAGDVNAEDVRVLSWIFYVVVSADTFSWDYDENTPKDSLYGNMDYELKTGVVRWMSSLSWDISGIVSRCGIKRKELCRIWAEYGAAVLKTFRTQYDPELKQKQARMKEEYDKMSAERTLRLVQERKLSLFRGADPRSIYYNNKLLSNEDRNGNCKYHLEKRLEPAFVEMLVRFYPGQAGEVVKYLKKAGYADQEIGDLIDRTVGRDGKTEFLYKSGRGRQHDRKIKSRGSGHMK</sequence>
<dbReference type="AlphaFoldDB" id="A0AAP8TA25"/>
<accession>A0AAP8TA25</accession>
<proteinExistence type="predicted"/>
<reference evidence="1 2" key="1">
    <citation type="journal article" date="2017" name="BMC Genomics">
        <title>Genome sequencing of 39 Akkermansia muciniphila isolates reveals its population structure, genomic and functional diverisity, and global distribution in mammalian gut microbiotas.</title>
        <authorList>
            <person name="Guo X."/>
            <person name="Li S."/>
            <person name="Zhang J."/>
            <person name="Wu F."/>
            <person name="Li X."/>
            <person name="Wu D."/>
            <person name="Zhang M."/>
            <person name="Ou Z."/>
            <person name="Jie Z."/>
            <person name="Yan Q."/>
            <person name="Li P."/>
            <person name="Yi J."/>
            <person name="Peng Y."/>
        </authorList>
    </citation>
    <scope>NUCLEOTIDE SEQUENCE [LARGE SCALE GENOMIC DNA]</scope>
    <source>
        <strain evidence="1 2">GP43</strain>
    </source>
</reference>
<name>A0AAP8TA25_9BACT</name>
<dbReference type="EMBL" id="PJKN01000001">
    <property type="protein sequence ID" value="PNC57525.1"/>
    <property type="molecule type" value="Genomic_DNA"/>
</dbReference>
<evidence type="ECO:0000313" key="2">
    <source>
        <dbReference type="Proteomes" id="UP000235914"/>
    </source>
</evidence>
<protein>
    <submittedName>
        <fullName evidence="1">Uncharacterized protein</fullName>
    </submittedName>
</protein>
<dbReference type="Proteomes" id="UP000235914">
    <property type="component" value="Unassembled WGS sequence"/>
</dbReference>
<comment type="caution">
    <text evidence="1">The sequence shown here is derived from an EMBL/GenBank/DDBJ whole genome shotgun (WGS) entry which is preliminary data.</text>
</comment>
<evidence type="ECO:0000313" key="1">
    <source>
        <dbReference type="EMBL" id="PNC57525.1"/>
    </source>
</evidence>
<gene>
    <name evidence="1" type="ORF">CXU09_00130</name>
</gene>
<organism evidence="1 2">
    <name type="scientific">Akkermansia muciniphila</name>
    <dbReference type="NCBI Taxonomy" id="239935"/>
    <lineage>
        <taxon>Bacteria</taxon>
        <taxon>Pseudomonadati</taxon>
        <taxon>Verrucomicrobiota</taxon>
        <taxon>Verrucomicrobiia</taxon>
        <taxon>Verrucomicrobiales</taxon>
        <taxon>Akkermansiaceae</taxon>
        <taxon>Akkermansia</taxon>
    </lineage>
</organism>